<dbReference type="InterPro" id="IPR057661">
    <property type="entry name" value="RsdA/BaiN/AoA(So)_Rossmann"/>
</dbReference>
<evidence type="ECO:0000256" key="1">
    <source>
        <dbReference type="ARBA" id="ARBA00001974"/>
    </source>
</evidence>
<evidence type="ECO:0000256" key="3">
    <source>
        <dbReference type="ARBA" id="ARBA00022827"/>
    </source>
</evidence>
<dbReference type="Gene3D" id="3.50.50.60">
    <property type="entry name" value="FAD/NAD(P)-binding domain"/>
    <property type="match status" value="1"/>
</dbReference>
<dbReference type="PANTHER" id="PTHR42887">
    <property type="entry name" value="OS12G0638800 PROTEIN"/>
    <property type="match status" value="1"/>
</dbReference>
<accession>D2Z7U6</accession>
<keyword evidence="3" id="KW-0274">FAD</keyword>
<dbReference type="Gene3D" id="1.10.8.260">
    <property type="entry name" value="HI0933 insert domain-like"/>
    <property type="match status" value="1"/>
</dbReference>
<name>D2Z7U6_9BACT</name>
<organism evidence="6 7">
    <name type="scientific">Dethiosulfovibrio peptidovorans DSM 11002</name>
    <dbReference type="NCBI Taxonomy" id="469381"/>
    <lineage>
        <taxon>Bacteria</taxon>
        <taxon>Thermotogati</taxon>
        <taxon>Synergistota</taxon>
        <taxon>Synergistia</taxon>
        <taxon>Synergistales</taxon>
        <taxon>Dethiosulfovibrionaceae</taxon>
        <taxon>Dethiosulfovibrio</taxon>
    </lineage>
</organism>
<dbReference type="PaxDb" id="469381-Dpep_1517"/>
<feature type="domain" description="RsdA/BaiN/AoA(So)-like insert" evidence="5">
    <location>
        <begin position="197"/>
        <end position="355"/>
    </location>
</feature>
<sequence length="429" mass="45786">MQLEKFDVIVVGGGPAGMMAAGKAAETGASVALVEKNDRLGVKLAITGKGRCNLTHMEKDPLKLVDPFGRNGRFLLSSLSRFGVEDTLEFFRSRGVATKVERGSRVFPETGLNSEDVVNALSDFMFEGKVKIFTATTARGLTVSDGKITGIVTDRGTMSASSVIVTTGGMSYPGTGSTGDGYSWAKDTGHRIVGPEPAICPVKTEETWCSELQGLTLRNVSLSLWRGGKRVSDRFGEMLFTHFGISGPIVMDMAKEIGASLTKGPSTLFLDLKPALDKGKLNARILRDLEAHRRELLKNGLKDLLPRAIIPVIMEAAGIPAETRVDEVTKEQRKDLIEAVKSLPITPTGFLGYRWSVITSGGVSLKDVDPKTMASKKTAGLFFAGEILDLDGPTGGYNLQVCWSTGYVAGNEAGLYAKGGSEKNPSSAS</sequence>
<dbReference type="PRINTS" id="PR00411">
    <property type="entry name" value="PNDRDTASEI"/>
</dbReference>
<dbReference type="OrthoDB" id="9773233at2"/>
<dbReference type="EMBL" id="ABTR02000001">
    <property type="protein sequence ID" value="EFC91543.1"/>
    <property type="molecule type" value="Genomic_DNA"/>
</dbReference>
<evidence type="ECO:0000313" key="6">
    <source>
        <dbReference type="EMBL" id="EFC91543.1"/>
    </source>
</evidence>
<dbReference type="STRING" id="469381.Dpep_1517"/>
<dbReference type="Pfam" id="PF03486">
    <property type="entry name" value="HI0933_like"/>
    <property type="match status" value="1"/>
</dbReference>
<keyword evidence="7" id="KW-1185">Reference proteome</keyword>
<comment type="cofactor">
    <cofactor evidence="1">
        <name>FAD</name>
        <dbReference type="ChEBI" id="CHEBI:57692"/>
    </cofactor>
</comment>
<dbReference type="eggNOG" id="COG2081">
    <property type="taxonomic scope" value="Bacteria"/>
</dbReference>
<dbReference type="InterPro" id="IPR055178">
    <property type="entry name" value="RsdA/BaiN/AoA(So)-like_dom"/>
</dbReference>
<dbReference type="SUPFAM" id="SSF51905">
    <property type="entry name" value="FAD/NAD(P)-binding domain"/>
    <property type="match status" value="1"/>
</dbReference>
<dbReference type="NCBIfam" id="TIGR00275">
    <property type="entry name" value="aminoacetone oxidase family FAD-binding enzyme"/>
    <property type="match status" value="1"/>
</dbReference>
<dbReference type="SUPFAM" id="SSF160996">
    <property type="entry name" value="HI0933 insert domain-like"/>
    <property type="match status" value="1"/>
</dbReference>
<dbReference type="Proteomes" id="UP000006427">
    <property type="component" value="Unassembled WGS sequence"/>
</dbReference>
<gene>
    <name evidence="6" type="ORF">Dpep_1517</name>
</gene>
<dbReference type="InterPro" id="IPR004792">
    <property type="entry name" value="BaiN-like"/>
</dbReference>
<evidence type="ECO:0000256" key="2">
    <source>
        <dbReference type="ARBA" id="ARBA00022630"/>
    </source>
</evidence>
<protein>
    <submittedName>
        <fullName evidence="6">HI0933 family protein</fullName>
    </submittedName>
</protein>
<dbReference type="InterPro" id="IPR036188">
    <property type="entry name" value="FAD/NAD-bd_sf"/>
</dbReference>
<dbReference type="InterPro" id="IPR023166">
    <property type="entry name" value="BaiN-like_dom_sf"/>
</dbReference>
<reference evidence="6 7" key="1">
    <citation type="journal article" date="2010" name="Stand. Genomic Sci.">
        <title>Permanent draft genome sequence of Dethiosulfovibrio peptidovorans type strain (SEBR 4207).</title>
        <authorList>
            <person name="Labutti K."/>
            <person name="Mayilraj S."/>
            <person name="Clum A."/>
            <person name="Lucas S."/>
            <person name="Glavina Del Rio T."/>
            <person name="Nolan M."/>
            <person name="Tice H."/>
            <person name="Cheng J.F."/>
            <person name="Pitluck S."/>
            <person name="Liolios K."/>
            <person name="Ivanova N."/>
            <person name="Mavromatis K."/>
            <person name="Mikhailova N."/>
            <person name="Pati A."/>
            <person name="Goodwin L."/>
            <person name="Chen A."/>
            <person name="Palaniappan K."/>
            <person name="Land M."/>
            <person name="Hauser L."/>
            <person name="Chang Y.J."/>
            <person name="Jeffries C.D."/>
            <person name="Rohde M."/>
            <person name="Spring S."/>
            <person name="Goker M."/>
            <person name="Woyke T."/>
            <person name="Bristow J."/>
            <person name="Eisen J.A."/>
            <person name="Markowitz V."/>
            <person name="Hugenholtz P."/>
            <person name="Kyrpides N.C."/>
            <person name="Klenk H.P."/>
            <person name="Lapidus A."/>
        </authorList>
    </citation>
    <scope>NUCLEOTIDE SEQUENCE [LARGE SCALE GENOMIC DNA]</scope>
    <source>
        <strain evidence="6 7">DSM 11002</strain>
    </source>
</reference>
<evidence type="ECO:0000259" key="5">
    <source>
        <dbReference type="Pfam" id="PF22780"/>
    </source>
</evidence>
<keyword evidence="2" id="KW-0285">Flavoprotein</keyword>
<dbReference type="Pfam" id="PF22780">
    <property type="entry name" value="HI0933_like_1st"/>
    <property type="match status" value="1"/>
</dbReference>
<proteinExistence type="predicted"/>
<dbReference type="AlphaFoldDB" id="D2Z7U6"/>
<evidence type="ECO:0000313" key="7">
    <source>
        <dbReference type="Proteomes" id="UP000006427"/>
    </source>
</evidence>
<evidence type="ECO:0000259" key="4">
    <source>
        <dbReference type="Pfam" id="PF03486"/>
    </source>
</evidence>
<dbReference type="Gene3D" id="2.40.30.10">
    <property type="entry name" value="Translation factors"/>
    <property type="match status" value="1"/>
</dbReference>
<comment type="caution">
    <text evidence="6">The sequence shown here is derived from an EMBL/GenBank/DDBJ whole genome shotgun (WGS) entry which is preliminary data.</text>
</comment>
<dbReference type="PANTHER" id="PTHR42887:SF2">
    <property type="entry name" value="OS12G0638800 PROTEIN"/>
    <property type="match status" value="1"/>
</dbReference>
<dbReference type="RefSeq" id="WP_005661009.1">
    <property type="nucleotide sequence ID" value="NZ_ABTR02000001.1"/>
</dbReference>
<feature type="domain" description="RsdA/BaiN/AoA(So)-like Rossmann fold-like" evidence="4">
    <location>
        <begin position="7"/>
        <end position="411"/>
    </location>
</feature>